<sequence length="657" mass="74255">MGLVCLLTLLLLLDKCVNGKTKCIEHTSKGCEYCVQQSSWISNCRWCELDNKCHATGSVPPYNPCNKNQVIKDVASCPKHHVVGDYDPLSSYNLLRLSTIPYADSQKGALKCLSSYGIDDYEIVEWIGTRCEDLPLIEYKECLAVVMISHRNKAIVLAYRGTTVFTQLLDIIQSVLLTSKVSAGTGSGEVQKYFKQVHDKLFSCVEASMYDQISKYPDYNIWITGHSLGGAVASIASARLVYEELIKKEKIALYTFGMPKVGDRQYAIEHNRLVNNSWRVVHRNYPVPHYPTSTGLPGGPYHHRTEIYYPSKRNSKNNNKPPSTRRRNANRYAQWMATKTAVVPAAEQQQTTSVDHNTQTEARDTIVGQVLTPTKYKGEPVGVVINRDIVTSPYNPNKACHRLIYYTSTTDRGKRSRIDFDEGFDINDPDLLRTPPHTSHVSIESKEAMQAAILAERPDTPYQPQHRSRKTVVGDYSPHHAYNLLRLSTIPYVDEQTEAKTCLGSQELNDYEIVEWVGRHCEDLPLFSYKECLAVIMISHDRKAIVLAYRGTTQTKQLIDEVLSVVLTSKSSIGTGIGEVQRYFKQAHDKLYDCVQESMHDQIQKYPEYDIWITGHSLGGAIASIAGARLVNDDVINKEKSHYIRMVCQKSEIVNMR</sequence>
<keyword evidence="1" id="KW-0732">Signal</keyword>
<dbReference type="PANTHER" id="PTHR45908">
    <property type="entry name" value="PROTEIN CBG11750-RELATED"/>
    <property type="match status" value="1"/>
</dbReference>
<feature type="domain" description="Fungal lipase-type" evidence="2">
    <location>
        <begin position="156"/>
        <end position="292"/>
    </location>
</feature>
<dbReference type="Pfam" id="PF01764">
    <property type="entry name" value="Lipase_3"/>
    <property type="match status" value="2"/>
</dbReference>
<dbReference type="Proteomes" id="UP000683360">
    <property type="component" value="Unassembled WGS sequence"/>
</dbReference>
<evidence type="ECO:0000313" key="3">
    <source>
        <dbReference type="EMBL" id="CAG2188556.1"/>
    </source>
</evidence>
<feature type="chain" id="PRO_5035823149" description="Fungal lipase-type domain-containing protein" evidence="1">
    <location>
        <begin position="20"/>
        <end position="657"/>
    </location>
</feature>
<dbReference type="GO" id="GO:0006629">
    <property type="term" value="P:lipid metabolic process"/>
    <property type="evidence" value="ECO:0007669"/>
    <property type="project" value="InterPro"/>
</dbReference>
<organism evidence="3 4">
    <name type="scientific">Mytilus edulis</name>
    <name type="common">Blue mussel</name>
    <dbReference type="NCBI Taxonomy" id="6550"/>
    <lineage>
        <taxon>Eukaryota</taxon>
        <taxon>Metazoa</taxon>
        <taxon>Spiralia</taxon>
        <taxon>Lophotrochozoa</taxon>
        <taxon>Mollusca</taxon>
        <taxon>Bivalvia</taxon>
        <taxon>Autobranchia</taxon>
        <taxon>Pteriomorphia</taxon>
        <taxon>Mytilida</taxon>
        <taxon>Mytiloidea</taxon>
        <taxon>Mytilidae</taxon>
        <taxon>Mytilinae</taxon>
        <taxon>Mytilus</taxon>
    </lineage>
</organism>
<dbReference type="SUPFAM" id="SSF53474">
    <property type="entry name" value="alpha/beta-Hydrolases"/>
    <property type="match status" value="2"/>
</dbReference>
<reference evidence="3" key="1">
    <citation type="submission" date="2021-03" db="EMBL/GenBank/DDBJ databases">
        <authorList>
            <person name="Bekaert M."/>
        </authorList>
    </citation>
    <scope>NUCLEOTIDE SEQUENCE</scope>
</reference>
<dbReference type="Gene3D" id="3.40.50.1820">
    <property type="entry name" value="alpha/beta hydrolase"/>
    <property type="match status" value="2"/>
</dbReference>
<proteinExistence type="predicted"/>
<name>A0A8S3Q042_MYTED</name>
<dbReference type="InterPro" id="IPR002921">
    <property type="entry name" value="Fungal_lipase-type"/>
</dbReference>
<evidence type="ECO:0000256" key="1">
    <source>
        <dbReference type="SAM" id="SignalP"/>
    </source>
</evidence>
<protein>
    <recommendedName>
        <fullName evidence="2">Fungal lipase-type domain-containing protein</fullName>
    </recommendedName>
</protein>
<evidence type="ECO:0000313" key="4">
    <source>
        <dbReference type="Proteomes" id="UP000683360"/>
    </source>
</evidence>
<accession>A0A8S3Q042</accession>
<dbReference type="AlphaFoldDB" id="A0A8S3Q042"/>
<comment type="caution">
    <text evidence="3">The sequence shown here is derived from an EMBL/GenBank/DDBJ whole genome shotgun (WGS) entry which is preliminary data.</text>
</comment>
<dbReference type="OrthoDB" id="5960337at2759"/>
<feature type="domain" description="Fungal lipase-type" evidence="2">
    <location>
        <begin position="546"/>
        <end position="637"/>
    </location>
</feature>
<dbReference type="InterPro" id="IPR029058">
    <property type="entry name" value="AB_hydrolase_fold"/>
</dbReference>
<feature type="signal peptide" evidence="1">
    <location>
        <begin position="1"/>
        <end position="19"/>
    </location>
</feature>
<gene>
    <name evidence="3" type="ORF">MEDL_3967</name>
</gene>
<evidence type="ECO:0000259" key="2">
    <source>
        <dbReference type="Pfam" id="PF01764"/>
    </source>
</evidence>
<keyword evidence="4" id="KW-1185">Reference proteome</keyword>
<dbReference type="EMBL" id="CAJPWZ010000252">
    <property type="protein sequence ID" value="CAG2188556.1"/>
    <property type="molecule type" value="Genomic_DNA"/>
</dbReference>
<dbReference type="CDD" id="cd00519">
    <property type="entry name" value="Lipase_3"/>
    <property type="match status" value="2"/>
</dbReference>